<sequence length="228" mass="24603">MALLSRLGKLFLGLLAALSALMMIYLAGALLGGVIAGDHADLPDGDAVTIGLVAGPIHNDFLLPLDAETRDQFAVLSLSDVPISHPQAAWLMVGWGAREFYTTVGDYSDVSWTAARRAIFGDHSVLRVDVYGALGDPDVVTWLQLSPAQYRALRHGIRQSFGETPQEVPVQTGSQGKFFLAEGRFNLLRTCNAWVGAQLRNAGVAFGRWTPIPTSVTLSLWRFHSGGN</sequence>
<proteinExistence type="predicted"/>
<reference evidence="2 4" key="2">
    <citation type="submission" date="2015-09" db="EMBL/GenBank/DDBJ databases">
        <authorList>
            <consortium name="Swine Surveillance"/>
        </authorList>
    </citation>
    <scope>NUCLEOTIDE SEQUENCE [LARGE SCALE GENOMIC DNA]</scope>
    <source>
        <strain evidence="2 4">5120</strain>
    </source>
</reference>
<dbReference type="OrthoDB" id="211174at2"/>
<evidence type="ECO:0000313" key="2">
    <source>
        <dbReference type="EMBL" id="CUH70948.1"/>
    </source>
</evidence>
<evidence type="ECO:0008006" key="5">
    <source>
        <dbReference type="Google" id="ProtNLM"/>
    </source>
</evidence>
<dbReference type="Proteomes" id="UP000051887">
    <property type="component" value="Unassembled WGS sequence"/>
</dbReference>
<dbReference type="EMBL" id="CYSB01000041">
    <property type="protein sequence ID" value="CUH69844.1"/>
    <property type="molecule type" value="Genomic_DNA"/>
</dbReference>
<evidence type="ECO:0000313" key="1">
    <source>
        <dbReference type="EMBL" id="CUH69844.1"/>
    </source>
</evidence>
<reference evidence="1 3" key="1">
    <citation type="submission" date="2015-09" db="EMBL/GenBank/DDBJ databases">
        <authorList>
            <person name="Rodrigo-Torres L."/>
            <person name="Arahal D.R."/>
        </authorList>
    </citation>
    <scope>NUCLEOTIDE SEQUENCE [LARGE SCALE GENOMIC DNA]</scope>
    <source>
        <strain evidence="1 3">CECT 5118</strain>
    </source>
</reference>
<keyword evidence="3" id="KW-1185">Reference proteome</keyword>
<organism evidence="2 4">
    <name type="scientific">Thalassovita autumnalis</name>
    <dbReference type="NCBI Taxonomy" id="2072972"/>
    <lineage>
        <taxon>Bacteria</taxon>
        <taxon>Pseudomonadati</taxon>
        <taxon>Pseudomonadota</taxon>
        <taxon>Alphaproteobacteria</taxon>
        <taxon>Rhodobacterales</taxon>
        <taxon>Roseobacteraceae</taxon>
        <taxon>Thalassovita</taxon>
    </lineage>
</organism>
<accession>A0A0P1FNW5</accession>
<dbReference type="NCBIfam" id="TIGR02117">
    <property type="entry name" value="chp_urease_rgn"/>
    <property type="match status" value="1"/>
</dbReference>
<gene>
    <name evidence="1" type="ORF">TL5118_03814</name>
    <name evidence="2" type="ORF">TL5120_00728</name>
</gene>
<name>A0A0P1FNW5_9RHOB</name>
<dbReference type="AlphaFoldDB" id="A0A0P1FNW5"/>
<evidence type="ECO:0000313" key="4">
    <source>
        <dbReference type="Proteomes" id="UP000051887"/>
    </source>
</evidence>
<evidence type="ECO:0000313" key="3">
    <source>
        <dbReference type="Proteomes" id="UP000051086"/>
    </source>
</evidence>
<dbReference type="Proteomes" id="UP000051086">
    <property type="component" value="Unassembled WGS sequence"/>
</dbReference>
<dbReference type="RefSeq" id="WP_058242276.1">
    <property type="nucleotide sequence ID" value="NZ_CYSB01000041.1"/>
</dbReference>
<dbReference type="Pfam" id="PF09601">
    <property type="entry name" value="DUF2459"/>
    <property type="match status" value="1"/>
</dbReference>
<dbReference type="EMBL" id="CYSC01000016">
    <property type="protein sequence ID" value="CUH70948.1"/>
    <property type="molecule type" value="Genomic_DNA"/>
</dbReference>
<protein>
    <recommendedName>
        <fullName evidence="5">TIGR02117 family protein</fullName>
    </recommendedName>
</protein>
<dbReference type="InterPro" id="IPR011727">
    <property type="entry name" value="CHP02117"/>
</dbReference>